<name>A0A382VGL4_9ZZZZ</name>
<accession>A0A382VGL4</accession>
<gene>
    <name evidence="1" type="ORF">METZ01_LOCUS398384</name>
</gene>
<reference evidence="1" key="1">
    <citation type="submission" date="2018-05" db="EMBL/GenBank/DDBJ databases">
        <authorList>
            <person name="Lanie J.A."/>
            <person name="Ng W.-L."/>
            <person name="Kazmierczak K.M."/>
            <person name="Andrzejewski T.M."/>
            <person name="Davidsen T.M."/>
            <person name="Wayne K.J."/>
            <person name="Tettelin H."/>
            <person name="Glass J.I."/>
            <person name="Rusch D."/>
            <person name="Podicherti R."/>
            <person name="Tsui H.-C.T."/>
            <person name="Winkler M.E."/>
        </authorList>
    </citation>
    <scope>NUCLEOTIDE SEQUENCE</scope>
</reference>
<dbReference type="EMBL" id="UINC01151746">
    <property type="protein sequence ID" value="SVD45530.1"/>
    <property type="molecule type" value="Genomic_DNA"/>
</dbReference>
<evidence type="ECO:0000313" key="1">
    <source>
        <dbReference type="EMBL" id="SVD45530.1"/>
    </source>
</evidence>
<proteinExistence type="predicted"/>
<sequence length="158" mass="18652">MNLIEKEESERIYRCVIMRDGGLVLNVVYKEIQVDDSYEIWGCYYGSPDSWALFHVNAEEDYPVGFTDWESIMDMEMVKTSMDDGEGVDICNELELLRTKFLEFDENYELLGLSETGQEFVQRYENKTIENEIHSISPTFSYDYIEMIQDQWSVDVRV</sequence>
<dbReference type="AlphaFoldDB" id="A0A382VGL4"/>
<organism evidence="1">
    <name type="scientific">marine metagenome</name>
    <dbReference type="NCBI Taxonomy" id="408172"/>
    <lineage>
        <taxon>unclassified sequences</taxon>
        <taxon>metagenomes</taxon>
        <taxon>ecological metagenomes</taxon>
    </lineage>
</organism>
<protein>
    <submittedName>
        <fullName evidence="1">Uncharacterized protein</fullName>
    </submittedName>
</protein>